<dbReference type="STRING" id="1514904.SU32_10665"/>
<accession>A0A0M9GM55</accession>
<dbReference type="Proteomes" id="UP000038011">
    <property type="component" value="Unassembled WGS sequence"/>
</dbReference>
<gene>
    <name evidence="2" type="ORF">SU32_10665</name>
</gene>
<proteinExistence type="predicted"/>
<evidence type="ECO:0000259" key="1">
    <source>
        <dbReference type="Pfam" id="PF13472"/>
    </source>
</evidence>
<dbReference type="AlphaFoldDB" id="A0A0M9GM55"/>
<organism evidence="2 3">
    <name type="scientific">Ahrensia marina</name>
    <dbReference type="NCBI Taxonomy" id="1514904"/>
    <lineage>
        <taxon>Bacteria</taxon>
        <taxon>Pseudomonadati</taxon>
        <taxon>Pseudomonadota</taxon>
        <taxon>Alphaproteobacteria</taxon>
        <taxon>Hyphomicrobiales</taxon>
        <taxon>Ahrensiaceae</taxon>
        <taxon>Ahrensia</taxon>
    </lineage>
</organism>
<sequence>MSNTRSSLLSWLMFPVYAWQGIQLRRRIERLLPAYLPHSGQLGDGNPAYKILTLGDSTVASVGMDKLEHTLTFNIAKAVHDKTNKSVAWRSAGGNSATADQVRDYILPHIEERDFTHVVIAVGTNDMKNFHAIPTFKKNFGTLLYAVRTRFPGAKIIWTPVADMTKFPALPNGLAKVLSYRADLINAKGKQLCAERGAIYSEPIPIEDVAGFARDGFHAGPDGYKTFGEHLSGYILGGKP</sequence>
<dbReference type="SUPFAM" id="SSF52266">
    <property type="entry name" value="SGNH hydrolase"/>
    <property type="match status" value="1"/>
</dbReference>
<dbReference type="Gene3D" id="3.40.50.1110">
    <property type="entry name" value="SGNH hydrolase"/>
    <property type="match status" value="1"/>
</dbReference>
<keyword evidence="3" id="KW-1185">Reference proteome</keyword>
<protein>
    <submittedName>
        <fullName evidence="2">G-D-S-L family lipolytic protein</fullName>
    </submittedName>
</protein>
<dbReference type="InterPro" id="IPR013830">
    <property type="entry name" value="SGNH_hydro"/>
</dbReference>
<reference evidence="2 3" key="1">
    <citation type="submission" date="2015-01" db="EMBL/GenBank/DDBJ databases">
        <title>Ahrensia donghaiensis sp. nov., a novel dimethylsulphoniopropionate-cleavage bacterium isolated from seawater and emended descriptions of the genus Ahrensia and Ahrensia kielensis.</title>
        <authorList>
            <person name="Liu J."/>
        </authorList>
    </citation>
    <scope>NUCLEOTIDE SEQUENCE [LARGE SCALE GENOMIC DNA]</scope>
    <source>
        <strain evidence="2 3">LZD062</strain>
    </source>
</reference>
<dbReference type="EMBL" id="JXMU01000014">
    <property type="protein sequence ID" value="KPB01087.1"/>
    <property type="molecule type" value="Genomic_DNA"/>
</dbReference>
<dbReference type="InterPro" id="IPR036514">
    <property type="entry name" value="SGNH_hydro_sf"/>
</dbReference>
<dbReference type="PATRIC" id="fig|1514904.3.peg.969"/>
<dbReference type="GO" id="GO:0016788">
    <property type="term" value="F:hydrolase activity, acting on ester bonds"/>
    <property type="evidence" value="ECO:0007669"/>
    <property type="project" value="UniProtKB-ARBA"/>
</dbReference>
<dbReference type="Pfam" id="PF13472">
    <property type="entry name" value="Lipase_GDSL_2"/>
    <property type="match status" value="1"/>
</dbReference>
<name>A0A0M9GM55_9HYPH</name>
<evidence type="ECO:0000313" key="3">
    <source>
        <dbReference type="Proteomes" id="UP000038011"/>
    </source>
</evidence>
<dbReference type="CDD" id="cd01836">
    <property type="entry name" value="FeeA_FeeB_like"/>
    <property type="match status" value="1"/>
</dbReference>
<dbReference type="OrthoDB" id="9804395at2"/>
<feature type="domain" description="SGNH hydrolase-type esterase" evidence="1">
    <location>
        <begin position="54"/>
        <end position="225"/>
    </location>
</feature>
<dbReference type="RefSeq" id="WP_053999349.1">
    <property type="nucleotide sequence ID" value="NZ_JXMU01000014.1"/>
</dbReference>
<evidence type="ECO:0000313" key="2">
    <source>
        <dbReference type="EMBL" id="KPB01087.1"/>
    </source>
</evidence>
<comment type="caution">
    <text evidence="2">The sequence shown here is derived from an EMBL/GenBank/DDBJ whole genome shotgun (WGS) entry which is preliminary data.</text>
</comment>